<dbReference type="SUPFAM" id="SSF52402">
    <property type="entry name" value="Adenine nucleotide alpha hydrolases-like"/>
    <property type="match status" value="1"/>
</dbReference>
<dbReference type="Pfam" id="PF00733">
    <property type="entry name" value="Asn_synthase"/>
    <property type="match status" value="1"/>
</dbReference>
<feature type="binding site" evidence="9">
    <location>
        <begin position="364"/>
        <end position="365"/>
    </location>
    <ligand>
        <name>ATP</name>
        <dbReference type="ChEBI" id="CHEBI:30616"/>
    </ligand>
</feature>
<dbReference type="CDD" id="cd01991">
    <property type="entry name" value="Asn_synthase_B_C"/>
    <property type="match status" value="1"/>
</dbReference>
<dbReference type="GO" id="GO:0005829">
    <property type="term" value="C:cytosol"/>
    <property type="evidence" value="ECO:0007669"/>
    <property type="project" value="TreeGrafter"/>
</dbReference>
<dbReference type="InterPro" id="IPR001962">
    <property type="entry name" value="Asn_synthase"/>
</dbReference>
<organism evidence="12 13">
    <name type="scientific">Rapidithrix thailandica</name>
    <dbReference type="NCBI Taxonomy" id="413964"/>
    <lineage>
        <taxon>Bacteria</taxon>
        <taxon>Pseudomonadati</taxon>
        <taxon>Bacteroidota</taxon>
        <taxon>Cytophagia</taxon>
        <taxon>Cytophagales</taxon>
        <taxon>Flammeovirgaceae</taxon>
        <taxon>Rapidithrix</taxon>
    </lineage>
</organism>
<reference evidence="12 13" key="1">
    <citation type="submission" date="2024-04" db="EMBL/GenBank/DDBJ databases">
        <title>Novel genus in family Flammeovirgaceae.</title>
        <authorList>
            <person name="Nguyen T.H."/>
            <person name="Vuong T.Q."/>
            <person name="Le H."/>
            <person name="Kim S.-G."/>
        </authorList>
    </citation>
    <scope>NUCLEOTIDE SEQUENCE [LARGE SCALE GENOMIC DNA]</scope>
    <source>
        <strain evidence="12 13">JCM 23209</strain>
    </source>
</reference>
<dbReference type="InterPro" id="IPR006426">
    <property type="entry name" value="Asn_synth_AEB"/>
</dbReference>
<feature type="binding site" evidence="9">
    <location>
        <position position="291"/>
    </location>
    <ligand>
        <name>ATP</name>
        <dbReference type="ChEBI" id="CHEBI:30616"/>
    </ligand>
</feature>
<dbReference type="RefSeq" id="WP_346822384.1">
    <property type="nucleotide sequence ID" value="NZ_JBDKWZ010000009.1"/>
</dbReference>
<proteinExistence type="inferred from homology"/>
<dbReference type="InterPro" id="IPR029055">
    <property type="entry name" value="Ntn_hydrolases_N"/>
</dbReference>
<evidence type="ECO:0000256" key="8">
    <source>
        <dbReference type="PIRSR" id="PIRSR001589-1"/>
    </source>
</evidence>
<feature type="active site" description="For GATase activity" evidence="8">
    <location>
        <position position="2"/>
    </location>
</feature>
<dbReference type="InterPro" id="IPR014729">
    <property type="entry name" value="Rossmann-like_a/b/a_fold"/>
</dbReference>
<dbReference type="GO" id="GO:0004066">
    <property type="term" value="F:asparagine synthase (glutamine-hydrolyzing) activity"/>
    <property type="evidence" value="ECO:0007669"/>
    <property type="project" value="UniProtKB-EC"/>
</dbReference>
<dbReference type="CDD" id="cd00712">
    <property type="entry name" value="AsnB"/>
    <property type="match status" value="1"/>
</dbReference>
<comment type="catalytic activity">
    <reaction evidence="7">
        <text>L-aspartate + L-glutamine + ATP + H2O = L-asparagine + L-glutamate + AMP + diphosphate + H(+)</text>
        <dbReference type="Rhea" id="RHEA:12228"/>
        <dbReference type="ChEBI" id="CHEBI:15377"/>
        <dbReference type="ChEBI" id="CHEBI:15378"/>
        <dbReference type="ChEBI" id="CHEBI:29985"/>
        <dbReference type="ChEBI" id="CHEBI:29991"/>
        <dbReference type="ChEBI" id="CHEBI:30616"/>
        <dbReference type="ChEBI" id="CHEBI:33019"/>
        <dbReference type="ChEBI" id="CHEBI:58048"/>
        <dbReference type="ChEBI" id="CHEBI:58359"/>
        <dbReference type="ChEBI" id="CHEBI:456215"/>
        <dbReference type="EC" id="6.3.5.4"/>
    </reaction>
</comment>
<dbReference type="NCBIfam" id="TIGR01536">
    <property type="entry name" value="asn_synth_AEB"/>
    <property type="match status" value="1"/>
</dbReference>
<evidence type="ECO:0000256" key="6">
    <source>
        <dbReference type="ARBA" id="ARBA00022962"/>
    </source>
</evidence>
<evidence type="ECO:0000313" key="13">
    <source>
        <dbReference type="Proteomes" id="UP001403385"/>
    </source>
</evidence>
<dbReference type="InterPro" id="IPR051786">
    <property type="entry name" value="ASN_synthetase/amidase"/>
</dbReference>
<dbReference type="Gene3D" id="3.60.20.10">
    <property type="entry name" value="Glutamine Phosphoribosylpyrophosphate, subunit 1, domain 1"/>
    <property type="match status" value="1"/>
</dbReference>
<protein>
    <recommendedName>
        <fullName evidence="3">asparagine synthase (glutamine-hydrolyzing)</fullName>
        <ecNumber evidence="3">6.3.5.4</ecNumber>
    </recommendedName>
</protein>
<evidence type="ECO:0000256" key="10">
    <source>
        <dbReference type="PIRSR" id="PIRSR001589-3"/>
    </source>
</evidence>
<name>A0AAW9SCR7_9BACT</name>
<dbReference type="AlphaFoldDB" id="A0AAW9SCR7"/>
<dbReference type="Pfam" id="PF13537">
    <property type="entry name" value="GATase_7"/>
    <property type="match status" value="1"/>
</dbReference>
<dbReference type="PANTHER" id="PTHR43284:SF1">
    <property type="entry name" value="ASPARAGINE SYNTHETASE"/>
    <property type="match status" value="1"/>
</dbReference>
<dbReference type="InterPro" id="IPR017932">
    <property type="entry name" value="GATase_2_dom"/>
</dbReference>
<evidence type="ECO:0000259" key="11">
    <source>
        <dbReference type="PROSITE" id="PS51278"/>
    </source>
</evidence>
<dbReference type="SUPFAM" id="SSF56235">
    <property type="entry name" value="N-terminal nucleophile aminohydrolases (Ntn hydrolases)"/>
    <property type="match status" value="1"/>
</dbReference>
<evidence type="ECO:0000256" key="5">
    <source>
        <dbReference type="ARBA" id="ARBA00022840"/>
    </source>
</evidence>
<evidence type="ECO:0000256" key="1">
    <source>
        <dbReference type="ARBA" id="ARBA00005187"/>
    </source>
</evidence>
<dbReference type="PROSITE" id="PS51278">
    <property type="entry name" value="GATASE_TYPE_2"/>
    <property type="match status" value="1"/>
</dbReference>
<gene>
    <name evidence="12" type="primary">asnB</name>
    <name evidence="12" type="ORF">AAG747_16900</name>
</gene>
<dbReference type="PIRSF" id="PIRSF001589">
    <property type="entry name" value="Asn_synthetase_glu-h"/>
    <property type="match status" value="1"/>
</dbReference>
<comment type="pathway">
    <text evidence="1">Amino-acid biosynthesis; L-asparagine biosynthesis; L-asparagine from L-aspartate (L-Gln route): step 1/1.</text>
</comment>
<keyword evidence="4 9" id="KW-0547">Nucleotide-binding</keyword>
<comment type="similarity">
    <text evidence="2">Belongs to the asparagine synthetase family.</text>
</comment>
<dbReference type="GO" id="GO:0005524">
    <property type="term" value="F:ATP binding"/>
    <property type="evidence" value="ECO:0007669"/>
    <property type="project" value="UniProtKB-KW"/>
</dbReference>
<evidence type="ECO:0000256" key="4">
    <source>
        <dbReference type="ARBA" id="ARBA00022741"/>
    </source>
</evidence>
<keyword evidence="8" id="KW-0061">Asparagine biosynthesis</keyword>
<comment type="caution">
    <text evidence="12">The sequence shown here is derived from an EMBL/GenBank/DDBJ whole genome shotgun (WGS) entry which is preliminary data.</text>
</comment>
<keyword evidence="6 8" id="KW-0315">Glutamine amidotransferase</keyword>
<dbReference type="PANTHER" id="PTHR43284">
    <property type="entry name" value="ASPARAGINE SYNTHETASE (GLUTAMINE-HYDROLYZING)"/>
    <property type="match status" value="1"/>
</dbReference>
<dbReference type="InterPro" id="IPR033738">
    <property type="entry name" value="AsnB_N"/>
</dbReference>
<dbReference type="EMBL" id="JBDKWZ010000009">
    <property type="protein sequence ID" value="MEN7549605.1"/>
    <property type="molecule type" value="Genomic_DNA"/>
</dbReference>
<accession>A0AAW9SCR7</accession>
<feature type="site" description="Important for beta-aspartyl-AMP intermediate formation" evidence="10">
    <location>
        <position position="366"/>
    </location>
</feature>
<keyword evidence="12" id="KW-0436">Ligase</keyword>
<evidence type="ECO:0000256" key="9">
    <source>
        <dbReference type="PIRSR" id="PIRSR001589-2"/>
    </source>
</evidence>
<dbReference type="EC" id="6.3.5.4" evidence="3"/>
<keyword evidence="8" id="KW-0028">Amino-acid biosynthesis</keyword>
<feature type="binding site" evidence="9">
    <location>
        <position position="100"/>
    </location>
    <ligand>
        <name>L-glutamine</name>
        <dbReference type="ChEBI" id="CHEBI:58359"/>
    </ligand>
</feature>
<feature type="domain" description="Glutamine amidotransferase type-2" evidence="11">
    <location>
        <begin position="2"/>
        <end position="214"/>
    </location>
</feature>
<dbReference type="Proteomes" id="UP001403385">
    <property type="component" value="Unassembled WGS sequence"/>
</dbReference>
<evidence type="ECO:0000313" key="12">
    <source>
        <dbReference type="EMBL" id="MEN7549605.1"/>
    </source>
</evidence>
<sequence length="626" mass="71152">MCGITGFISPEYSQADLQKMTSAIRHRGADAEGLYFDEKRGLGLGHRRLSILDLSEAANQPFTSQCGRYVMVYNGEVYNYEEIKNEILKEKTLHFKTTSDTEVILEAFALWGTKCVERFNGMFAIAIFDLQEEALYLFRDRLGIKPIYIYQEGSELVFASELKAISSVVGKSKLTIDKGAISNFLYLGYIPAEQTVFKEVEKFPAGHFGLFKGGKLSVLPYWQVEQKVETTVLQDETLAQSQLHDLLSDAVRQRMISDVPLGTFLSGGIDSSTVTALAQANSPRPVKTFSIGFKEAKFNESVYAEKVAKHLGTEHHAFILSEQDALERVYQILDIYDQPYGDSSAIPTLLVSEMARKHVTVCLSGDGGDESFMGYGMYNWAKRLANPLVHSSRKLIAGLLELSGKSRLQRAAQVFDYSEPSIVKSHIFSQEQYLFSQEEIQQLLTPGFQTQFYPEEKFDQLSRALSPEEQQALYDVKHYLKDDLLVKVDVASMFHSLEVRVPLLDYRVVEFALNLDQSLKVKGGVSKYLLKQVLYQYVPAEIFDRPKWGFSIPLVKWLKTDLKFLIDQYLSEEIVEQQGVVQYVIVEKLKKDFLNGKYYLYNRLWVLILLHKYLLNSNSESLGTIS</sequence>
<keyword evidence="13" id="KW-1185">Reference proteome</keyword>
<evidence type="ECO:0000256" key="3">
    <source>
        <dbReference type="ARBA" id="ARBA00012737"/>
    </source>
</evidence>
<evidence type="ECO:0000256" key="2">
    <source>
        <dbReference type="ARBA" id="ARBA00005752"/>
    </source>
</evidence>
<evidence type="ECO:0000256" key="7">
    <source>
        <dbReference type="ARBA" id="ARBA00048741"/>
    </source>
</evidence>
<dbReference type="GO" id="GO:0006529">
    <property type="term" value="P:asparagine biosynthetic process"/>
    <property type="evidence" value="ECO:0007669"/>
    <property type="project" value="UniProtKB-KW"/>
</dbReference>
<keyword evidence="5 9" id="KW-0067">ATP-binding</keyword>
<dbReference type="Gene3D" id="3.40.50.620">
    <property type="entry name" value="HUPs"/>
    <property type="match status" value="1"/>
</dbReference>